<evidence type="ECO:0000313" key="2">
    <source>
        <dbReference type="Proteomes" id="UP000238071"/>
    </source>
</evidence>
<gene>
    <name evidence="1" type="ORF">B0F88_11193</name>
</gene>
<dbReference type="EMBL" id="PTIY01000011">
    <property type="protein sequence ID" value="PPK68685.1"/>
    <property type="molecule type" value="Genomic_DNA"/>
</dbReference>
<keyword evidence="2" id="KW-1185">Reference proteome</keyword>
<dbReference type="AlphaFoldDB" id="A0A2S6GTW1"/>
<name>A0A2S6GTW1_9GAMM</name>
<organism evidence="1 2">
    <name type="scientific">Methylobacter tundripaludum</name>
    <dbReference type="NCBI Taxonomy" id="173365"/>
    <lineage>
        <taxon>Bacteria</taxon>
        <taxon>Pseudomonadati</taxon>
        <taxon>Pseudomonadota</taxon>
        <taxon>Gammaproteobacteria</taxon>
        <taxon>Methylococcales</taxon>
        <taxon>Methylococcaceae</taxon>
        <taxon>Methylobacter</taxon>
    </lineage>
</organism>
<protein>
    <submittedName>
        <fullName evidence="1">Uncharacterized protein</fullName>
    </submittedName>
</protein>
<comment type="caution">
    <text evidence="1">The sequence shown here is derived from an EMBL/GenBank/DDBJ whole genome shotgun (WGS) entry which is preliminary data.</text>
</comment>
<accession>A0A2S6GTW1</accession>
<sequence>MTRSERAMQIWQILISKADNQSTITYGELADYLGFAGAGVFAPLLDCIMRYCDKNGLPPLTSLVVNKTTGVPGDGLTTIKNLPLDQQAVFEHKWFAMYPVQITDFKEFS</sequence>
<dbReference type="Proteomes" id="UP000238071">
    <property type="component" value="Unassembled WGS sequence"/>
</dbReference>
<evidence type="ECO:0000313" key="1">
    <source>
        <dbReference type="EMBL" id="PPK68685.1"/>
    </source>
</evidence>
<reference evidence="1 2" key="1">
    <citation type="submission" date="2018-02" db="EMBL/GenBank/DDBJ databases">
        <title>Subsurface microbial communities from deep shales in Ohio and West Virginia, USA.</title>
        <authorList>
            <person name="Wrighton K."/>
        </authorList>
    </citation>
    <scope>NUCLEOTIDE SEQUENCE [LARGE SCALE GENOMIC DNA]</scope>
    <source>
        <strain evidence="1 2">OWC-G53F</strain>
    </source>
</reference>
<proteinExistence type="predicted"/>